<organism evidence="2 3">
    <name type="scientific">Candidatus Gemmiger avicola</name>
    <dbReference type="NCBI Taxonomy" id="2838605"/>
    <lineage>
        <taxon>Bacteria</taxon>
        <taxon>Bacillati</taxon>
        <taxon>Bacillota</taxon>
        <taxon>Clostridia</taxon>
        <taxon>Eubacteriales</taxon>
        <taxon>Gemmiger</taxon>
    </lineage>
</organism>
<protein>
    <submittedName>
        <fullName evidence="2">ABC transporter permease</fullName>
    </submittedName>
</protein>
<comment type="caution">
    <text evidence="2">The sequence shown here is derived from an EMBL/GenBank/DDBJ whole genome shotgun (WGS) entry which is preliminary data.</text>
</comment>
<feature type="transmembrane region" description="Helical" evidence="1">
    <location>
        <begin position="139"/>
        <end position="160"/>
    </location>
</feature>
<keyword evidence="1" id="KW-1133">Transmembrane helix</keyword>
<dbReference type="AlphaFoldDB" id="A0A9D2M755"/>
<feature type="transmembrane region" description="Helical" evidence="1">
    <location>
        <begin position="20"/>
        <end position="38"/>
    </location>
</feature>
<keyword evidence="1" id="KW-0812">Transmembrane</keyword>
<feature type="transmembrane region" description="Helical" evidence="1">
    <location>
        <begin position="99"/>
        <end position="119"/>
    </location>
</feature>
<name>A0A9D2M755_9FIRM</name>
<dbReference type="Proteomes" id="UP000886803">
    <property type="component" value="Unassembled WGS sequence"/>
</dbReference>
<gene>
    <name evidence="2" type="ORF">H9945_09100</name>
</gene>
<evidence type="ECO:0000256" key="1">
    <source>
        <dbReference type="SAM" id="Phobius"/>
    </source>
</evidence>
<proteinExistence type="predicted"/>
<feature type="transmembrane region" description="Helical" evidence="1">
    <location>
        <begin position="58"/>
        <end position="78"/>
    </location>
</feature>
<accession>A0A9D2M755</accession>
<evidence type="ECO:0000313" key="3">
    <source>
        <dbReference type="Proteomes" id="UP000886803"/>
    </source>
</evidence>
<reference evidence="2" key="2">
    <citation type="submission" date="2021-04" db="EMBL/GenBank/DDBJ databases">
        <authorList>
            <person name="Gilroy R."/>
        </authorList>
    </citation>
    <scope>NUCLEOTIDE SEQUENCE</scope>
    <source>
        <strain evidence="2">ChiBcec8-13705</strain>
    </source>
</reference>
<sequence>MLLRCIRAENRKLHASPIWLVFLVVPAISCLYGTYNFLGNLGLLDFNWYNLWTQHTLFYTLFFFAPMVGVYAAYLWRLEHRGHNWNRIMAAPVPPLDLFLAKFVAVAKLTLATQGWVFVLYLVCGKLWAKLPGWPPVEVAVWLVRGVVGSFAIIAFELLLAMVIRSFAVPVFCGLAGGVSGMLAASRGLGYVWPFALMQMGMNSNKSEDVLAGGLGAFLLACTAWCAALFALAWLLLRLRDVKSDTN</sequence>
<feature type="transmembrane region" description="Helical" evidence="1">
    <location>
        <begin position="210"/>
        <end position="237"/>
    </location>
</feature>
<reference evidence="2" key="1">
    <citation type="journal article" date="2021" name="PeerJ">
        <title>Extensive microbial diversity within the chicken gut microbiome revealed by metagenomics and culture.</title>
        <authorList>
            <person name="Gilroy R."/>
            <person name="Ravi A."/>
            <person name="Getino M."/>
            <person name="Pursley I."/>
            <person name="Horton D.L."/>
            <person name="Alikhan N.F."/>
            <person name="Baker D."/>
            <person name="Gharbi K."/>
            <person name="Hall N."/>
            <person name="Watson M."/>
            <person name="Adriaenssens E.M."/>
            <person name="Foster-Nyarko E."/>
            <person name="Jarju S."/>
            <person name="Secka A."/>
            <person name="Antonio M."/>
            <person name="Oren A."/>
            <person name="Chaudhuri R.R."/>
            <person name="La Ragione R."/>
            <person name="Hildebrand F."/>
            <person name="Pallen M.J."/>
        </authorList>
    </citation>
    <scope>NUCLEOTIDE SEQUENCE</scope>
    <source>
        <strain evidence="2">ChiBcec8-13705</strain>
    </source>
</reference>
<feature type="transmembrane region" description="Helical" evidence="1">
    <location>
        <begin position="167"/>
        <end position="190"/>
    </location>
</feature>
<dbReference type="CDD" id="cd21809">
    <property type="entry name" value="ABC-2_lan_permease-like"/>
    <property type="match status" value="1"/>
</dbReference>
<dbReference type="EMBL" id="DWYG01000153">
    <property type="protein sequence ID" value="HJB42641.1"/>
    <property type="molecule type" value="Genomic_DNA"/>
</dbReference>
<keyword evidence="1" id="KW-0472">Membrane</keyword>
<evidence type="ECO:0000313" key="2">
    <source>
        <dbReference type="EMBL" id="HJB42641.1"/>
    </source>
</evidence>
<dbReference type="Pfam" id="PF12730">
    <property type="entry name" value="ABC2_membrane_4"/>
    <property type="match status" value="1"/>
</dbReference>